<dbReference type="RefSeq" id="WP_110796674.1">
    <property type="nucleotide sequence ID" value="NZ_KZ826488.1"/>
</dbReference>
<dbReference type="Proteomes" id="UP000248012">
    <property type="component" value="Unassembled WGS sequence"/>
</dbReference>
<dbReference type="AlphaFoldDB" id="A0A2V4MWQ7"/>
<name>A0A2V4MWQ7_9RHOB</name>
<gene>
    <name evidence="1" type="ORF">DI396_13170</name>
</gene>
<reference evidence="1 2" key="1">
    <citation type="submission" date="2018-05" db="EMBL/GenBank/DDBJ databases">
        <title>Oceanovita maritima gen. nov., sp. nov., a marine bacterium in the family Rhodobacteraceae isolated from surface seawater of Lundu port Xiamen, China.</title>
        <authorList>
            <person name="Hetharua B.H."/>
            <person name="Min D."/>
            <person name="Liao H."/>
            <person name="Tian Y."/>
        </authorList>
    </citation>
    <scope>NUCLEOTIDE SEQUENCE [LARGE SCALE GENOMIC DNA]</scope>
    <source>
        <strain evidence="1 2">FSX-11</strain>
    </source>
</reference>
<keyword evidence="2" id="KW-1185">Reference proteome</keyword>
<comment type="caution">
    <text evidence="1">The sequence shown here is derived from an EMBL/GenBank/DDBJ whole genome shotgun (WGS) entry which is preliminary data.</text>
</comment>
<protein>
    <submittedName>
        <fullName evidence="1">Uncharacterized protein</fullName>
    </submittedName>
</protein>
<dbReference type="EMBL" id="QFVT01000009">
    <property type="protein sequence ID" value="PYC46904.1"/>
    <property type="molecule type" value="Genomic_DNA"/>
</dbReference>
<evidence type="ECO:0000313" key="1">
    <source>
        <dbReference type="EMBL" id="PYC46904.1"/>
    </source>
</evidence>
<organism evidence="1 2">
    <name type="scientific">Litorivita pollutaquae</name>
    <dbReference type="NCBI Taxonomy" id="2200892"/>
    <lineage>
        <taxon>Bacteria</taxon>
        <taxon>Pseudomonadati</taxon>
        <taxon>Pseudomonadota</taxon>
        <taxon>Alphaproteobacteria</taxon>
        <taxon>Rhodobacterales</taxon>
        <taxon>Paracoccaceae</taxon>
        <taxon>Litorivita</taxon>
    </lineage>
</organism>
<sequence length="67" mass="7698">MHPSPDDHPIEDLVDFYHRWPELRQEAVSLAETCKLEGGQREILGWMIKVIDRVGPADLAKENTDVE</sequence>
<accession>A0A2V4MWQ7</accession>
<proteinExistence type="predicted"/>
<dbReference type="OrthoDB" id="8480178at2"/>
<evidence type="ECO:0000313" key="2">
    <source>
        <dbReference type="Proteomes" id="UP000248012"/>
    </source>
</evidence>